<dbReference type="AlphaFoldDB" id="A0A952DVM5"/>
<feature type="transmembrane region" description="Helical" evidence="1">
    <location>
        <begin position="75"/>
        <end position="99"/>
    </location>
</feature>
<dbReference type="EMBL" id="JACFOF010000006">
    <property type="protein sequence ID" value="MBW7953777.1"/>
    <property type="molecule type" value="Genomic_DNA"/>
</dbReference>
<dbReference type="Proteomes" id="UP000781173">
    <property type="component" value="Unassembled WGS sequence"/>
</dbReference>
<proteinExistence type="predicted"/>
<gene>
    <name evidence="2" type="ORF">H3C67_03235</name>
</gene>
<keyword evidence="1" id="KW-1133">Transmembrane helix</keyword>
<keyword evidence="1" id="KW-0472">Membrane</keyword>
<evidence type="ECO:0000256" key="1">
    <source>
        <dbReference type="SAM" id="Phobius"/>
    </source>
</evidence>
<protein>
    <submittedName>
        <fullName evidence="2">Uncharacterized protein</fullName>
    </submittedName>
</protein>
<name>A0A952DVM5_9BACT</name>
<feature type="transmembrane region" description="Helical" evidence="1">
    <location>
        <begin position="30"/>
        <end position="54"/>
    </location>
</feature>
<evidence type="ECO:0000313" key="3">
    <source>
        <dbReference type="Proteomes" id="UP000781173"/>
    </source>
</evidence>
<evidence type="ECO:0000313" key="2">
    <source>
        <dbReference type="EMBL" id="MBW7953777.1"/>
    </source>
</evidence>
<reference evidence="2" key="1">
    <citation type="journal article" date="2022" name="ISME J.">
        <title>A general approach to explore prokaryotic protein glycosylation reveals the unique surface layer modulation of an anammox bacterium.</title>
        <authorList>
            <person name="Pabst M."/>
            <person name="Grouzdev D.S."/>
            <person name="Lawson C.E."/>
            <person name="Kleikamp H.B.C."/>
            <person name="de Ram C."/>
            <person name="Louwen R."/>
            <person name="Lin Y.M."/>
            <person name="Lucker S."/>
            <person name="van Loosdrecht M.C.M."/>
            <person name="Laureni M."/>
        </authorList>
    </citation>
    <scope>NUCLEOTIDE SEQUENCE</scope>
    <source>
        <strain evidence="2">BROCD043</strain>
    </source>
</reference>
<comment type="caution">
    <text evidence="2">The sequence shown here is derived from an EMBL/GenBank/DDBJ whole genome shotgun (WGS) entry which is preliminary data.</text>
</comment>
<keyword evidence="1" id="KW-0812">Transmembrane</keyword>
<organism evidence="2 3">
    <name type="scientific">Candidatus Dojkabacteria bacterium</name>
    <dbReference type="NCBI Taxonomy" id="2099670"/>
    <lineage>
        <taxon>Bacteria</taxon>
        <taxon>Candidatus Dojkabacteria</taxon>
    </lineage>
</organism>
<accession>A0A952DVM5</accession>
<sequence>MFNLQTTIGGIQLLIPNVGGIATGGVLSVIAFGISMVFTVMVVVWVALSIYAGIRIITSAAEPDGIEAGKKTITNIWIGIAMFLGFLVVLSVVGAFTGIGDIYSWHTNLAQCGGTSGQFMFQYLETDETLKGYSEDDFRQNVAIGCCKVRDGQEWQSLVVNDITLNEYRRWEQSCENISSRWF</sequence>